<reference evidence="1" key="1">
    <citation type="submission" date="2020-06" db="EMBL/GenBank/DDBJ databases">
        <title>WGS assembly of Ceratodon purpureus strain R40.</title>
        <authorList>
            <person name="Carey S.B."/>
            <person name="Jenkins J."/>
            <person name="Shu S."/>
            <person name="Lovell J.T."/>
            <person name="Sreedasyam A."/>
            <person name="Maumus F."/>
            <person name="Tiley G.P."/>
            <person name="Fernandez-Pozo N."/>
            <person name="Barry K."/>
            <person name="Chen C."/>
            <person name="Wang M."/>
            <person name="Lipzen A."/>
            <person name="Daum C."/>
            <person name="Saski C.A."/>
            <person name="Payton A.C."/>
            <person name="Mcbreen J.C."/>
            <person name="Conrad R.E."/>
            <person name="Kollar L.M."/>
            <person name="Olsson S."/>
            <person name="Huttunen S."/>
            <person name="Landis J.B."/>
            <person name="Wickett N.J."/>
            <person name="Johnson M.G."/>
            <person name="Rensing S.A."/>
            <person name="Grimwood J."/>
            <person name="Schmutz J."/>
            <person name="Mcdaniel S.F."/>
        </authorList>
    </citation>
    <scope>NUCLEOTIDE SEQUENCE</scope>
    <source>
        <strain evidence="1">R40</strain>
    </source>
</reference>
<sequence length="116" mass="14129">MLFDNLQMLFREGLSARLPWERCDLCSTETFIQRSWHAQSKFIWHILRREMQTRSQGMSATPEPEVTSLERLWEDYFSDPSMWWNNRTAKTYPNYPDFKHKLTKEPLRVTDWRNPS</sequence>
<dbReference type="AlphaFoldDB" id="A0A8T0GPV3"/>
<dbReference type="Proteomes" id="UP000822688">
    <property type="component" value="Chromosome 9"/>
</dbReference>
<name>A0A8T0GPV3_CERPU</name>
<proteinExistence type="predicted"/>
<gene>
    <name evidence="1" type="ORF">KC19_9G026300</name>
</gene>
<accession>A0A8T0GPV3</accession>
<comment type="caution">
    <text evidence="1">The sequence shown here is derived from an EMBL/GenBank/DDBJ whole genome shotgun (WGS) entry which is preliminary data.</text>
</comment>
<keyword evidence="2" id="KW-1185">Reference proteome</keyword>
<protein>
    <submittedName>
        <fullName evidence="1">Uncharacterized protein</fullName>
    </submittedName>
</protein>
<evidence type="ECO:0000313" key="1">
    <source>
        <dbReference type="EMBL" id="KAG0560953.1"/>
    </source>
</evidence>
<organism evidence="1 2">
    <name type="scientific">Ceratodon purpureus</name>
    <name type="common">Fire moss</name>
    <name type="synonym">Dicranum purpureum</name>
    <dbReference type="NCBI Taxonomy" id="3225"/>
    <lineage>
        <taxon>Eukaryota</taxon>
        <taxon>Viridiplantae</taxon>
        <taxon>Streptophyta</taxon>
        <taxon>Embryophyta</taxon>
        <taxon>Bryophyta</taxon>
        <taxon>Bryophytina</taxon>
        <taxon>Bryopsida</taxon>
        <taxon>Dicranidae</taxon>
        <taxon>Pseudoditrichales</taxon>
        <taxon>Ditrichaceae</taxon>
        <taxon>Ceratodon</taxon>
    </lineage>
</organism>
<evidence type="ECO:0000313" key="2">
    <source>
        <dbReference type="Proteomes" id="UP000822688"/>
    </source>
</evidence>
<dbReference type="EMBL" id="CM026430">
    <property type="protein sequence ID" value="KAG0560953.1"/>
    <property type="molecule type" value="Genomic_DNA"/>
</dbReference>